<organism evidence="2 3">
    <name type="scientific">Clostridium scindens (strain JCM 10418 / VPI 12708)</name>
    <dbReference type="NCBI Taxonomy" id="29347"/>
    <lineage>
        <taxon>Bacteria</taxon>
        <taxon>Bacillati</taxon>
        <taxon>Bacillota</taxon>
        <taxon>Clostridia</taxon>
        <taxon>Lachnospirales</taxon>
        <taxon>Lachnospiraceae</taxon>
    </lineage>
</organism>
<comment type="caution">
    <text evidence="2">The sequence shown here is derived from an EMBL/GenBank/DDBJ whole genome shotgun (WGS) entry which is preliminary data.</text>
</comment>
<feature type="domain" description="Helix-turn-helix conjugative transposon-like" evidence="1">
    <location>
        <begin position="5"/>
        <end position="58"/>
    </location>
</feature>
<evidence type="ECO:0000259" key="1">
    <source>
        <dbReference type="Pfam" id="PF12645"/>
    </source>
</evidence>
<evidence type="ECO:0000313" key="3">
    <source>
        <dbReference type="Proteomes" id="UP000462363"/>
    </source>
</evidence>
<dbReference type="EMBL" id="VUMB01000026">
    <property type="protein sequence ID" value="MSS41100.1"/>
    <property type="molecule type" value="Genomic_DNA"/>
</dbReference>
<gene>
    <name evidence="2" type="ORF">FYJ37_12250</name>
</gene>
<dbReference type="Pfam" id="PF12645">
    <property type="entry name" value="HTH_16"/>
    <property type="match status" value="1"/>
</dbReference>
<accession>A0A844F9C2</accession>
<evidence type="ECO:0000313" key="2">
    <source>
        <dbReference type="EMBL" id="MSS41100.1"/>
    </source>
</evidence>
<proteinExistence type="predicted"/>
<name>A0A844F9C2_CLOSV</name>
<dbReference type="Proteomes" id="UP000462363">
    <property type="component" value="Unassembled WGS sequence"/>
</dbReference>
<sequence>MNFEEVLFRAKMGDHVATERILEMFRPLLIKNSLINGRFDEDLYQELIIEVLKCIQSYQELD</sequence>
<dbReference type="InterPro" id="IPR024760">
    <property type="entry name" value="HTH_dom_conjug_TS-like"/>
</dbReference>
<protein>
    <submittedName>
        <fullName evidence="2">Helix-turn-helix domain-containing protein</fullName>
    </submittedName>
</protein>
<dbReference type="AlphaFoldDB" id="A0A844F9C2"/>
<reference evidence="2 3" key="1">
    <citation type="submission" date="2019-08" db="EMBL/GenBank/DDBJ databases">
        <title>In-depth cultivation of the pig gut microbiome towards novel bacterial diversity and tailored functional studies.</title>
        <authorList>
            <person name="Wylensek D."/>
            <person name="Hitch T.C.A."/>
            <person name="Clavel T."/>
        </authorList>
    </citation>
    <scope>NUCLEOTIDE SEQUENCE [LARGE SCALE GENOMIC DNA]</scope>
    <source>
        <strain evidence="2 3">BL-389-WT-3D</strain>
    </source>
</reference>